<gene>
    <name evidence="1" type="ORF">WNY59_07550</name>
</gene>
<accession>A0ABU9T6X5</accession>
<organism evidence="1 2">
    <name type="scientific">Ahrensia kielensis</name>
    <dbReference type="NCBI Taxonomy" id="76980"/>
    <lineage>
        <taxon>Bacteria</taxon>
        <taxon>Pseudomonadati</taxon>
        <taxon>Pseudomonadota</taxon>
        <taxon>Alphaproteobacteria</taxon>
        <taxon>Hyphomicrobiales</taxon>
        <taxon>Ahrensiaceae</taxon>
        <taxon>Ahrensia</taxon>
    </lineage>
</organism>
<dbReference type="PIRSF" id="PIRSF035865">
    <property type="entry name" value="UCP035865"/>
    <property type="match status" value="1"/>
</dbReference>
<dbReference type="Pfam" id="PF10098">
    <property type="entry name" value="DUF2336"/>
    <property type="match status" value="1"/>
</dbReference>
<dbReference type="InterPro" id="IPR019285">
    <property type="entry name" value="DUF2336"/>
</dbReference>
<dbReference type="EMBL" id="JBBMQO010000003">
    <property type="protein sequence ID" value="MEM5501441.1"/>
    <property type="molecule type" value="Genomic_DNA"/>
</dbReference>
<evidence type="ECO:0000313" key="1">
    <source>
        <dbReference type="EMBL" id="MEM5501441.1"/>
    </source>
</evidence>
<dbReference type="RefSeq" id="WP_342847944.1">
    <property type="nucleotide sequence ID" value="NZ_JBBMQO010000003.1"/>
</dbReference>
<proteinExistence type="predicted"/>
<keyword evidence="2" id="KW-1185">Reference proteome</keyword>
<comment type="caution">
    <text evidence="1">The sequence shown here is derived from an EMBL/GenBank/DDBJ whole genome shotgun (WGS) entry which is preliminary data.</text>
</comment>
<evidence type="ECO:0000313" key="2">
    <source>
        <dbReference type="Proteomes" id="UP001477870"/>
    </source>
</evidence>
<dbReference type="Proteomes" id="UP001477870">
    <property type="component" value="Unassembled WGS sequence"/>
</dbReference>
<dbReference type="InterPro" id="IPR014598">
    <property type="entry name" value="UCP035865"/>
</dbReference>
<reference evidence="1 2" key="1">
    <citation type="submission" date="2024-03" db="EMBL/GenBank/DDBJ databases">
        <title>Community enrichment and isolation of bacterial strains for fucoidan degradation.</title>
        <authorList>
            <person name="Sichert A."/>
        </authorList>
    </citation>
    <scope>NUCLEOTIDE SEQUENCE [LARGE SCALE GENOMIC DNA]</scope>
    <source>
        <strain evidence="1 2">AS62</strain>
    </source>
</reference>
<name>A0ABU9T6X5_9HYPH</name>
<protein>
    <submittedName>
        <fullName evidence="1">DUF2336 domain-containing protein</fullName>
    </submittedName>
</protein>
<sequence length="381" mass="41872">MIIQHFLQWKDSASVLRRQSAAAALGRAYLQSDMSFENRCAAEAAITILLEDPSEKVRYALADALCTSSNAPMQVIRAFVDDQFDIASLVIARSPILLDRDLVARVRTAEDRLQVVIANRPHVSNILAKAIANLGCADACVALLNNFNADVCAECRKQIAERHCSVANVRGALLKQKHLESEIRLMIMKAAADAMAQSGLFGARRQTGISNHIVHEAQQRALVHMVSNNRDENADTLIENLRQNGDLTTQLLIRTACYGKMDFVARVLSSLSGETPSRVTSILVKERTNQLRALLAGAGFSETVQPVFEYAISLWRDVAQGKLAAGAQEITREIMERFEEEASGSTHMAANDDIMSLLRSIYLDAMRDNARKHAVALTKAA</sequence>